<name>A0AAF1KH73_9PROT</name>
<dbReference type="Pfam" id="PF01019">
    <property type="entry name" value="G_glu_transpept"/>
    <property type="match status" value="1"/>
</dbReference>
<comment type="caution">
    <text evidence="1">The sequence shown here is derived from an EMBL/GenBank/DDBJ whole genome shotgun (WGS) entry which is preliminary data.</text>
</comment>
<dbReference type="PANTHER" id="PTHR43881:SF1">
    <property type="entry name" value="GAMMA-GLUTAMYLTRANSPEPTIDASE (AFU_ORTHOLOGUE AFUA_4G13580)"/>
    <property type="match status" value="1"/>
</dbReference>
<dbReference type="EMBL" id="JAAEDH010000001">
    <property type="protein sequence ID" value="MBR0653564.1"/>
    <property type="molecule type" value="Genomic_DNA"/>
</dbReference>
<reference evidence="1" key="2">
    <citation type="journal article" date="2021" name="Syst. Appl. Microbiol.">
        <title>Roseomonas hellenica sp. nov., isolated from roots of wild-growing Alkanna tinctoria.</title>
        <authorList>
            <person name="Rat A."/>
            <person name="Naranjo H.D."/>
            <person name="Lebbe L."/>
            <person name="Cnockaert M."/>
            <person name="Krigas N."/>
            <person name="Grigoriadou K."/>
            <person name="Maloupa E."/>
            <person name="Willems A."/>
        </authorList>
    </citation>
    <scope>NUCLEOTIDE SEQUENCE</scope>
    <source>
        <strain evidence="1">LMG 28251</strain>
    </source>
</reference>
<evidence type="ECO:0000313" key="1">
    <source>
        <dbReference type="EMBL" id="MBR0653564.1"/>
    </source>
</evidence>
<dbReference type="InterPro" id="IPR052896">
    <property type="entry name" value="GGT-like_enzyme"/>
</dbReference>
<sequence length="529" mass="55428">MQLRAHRPLIMGRRGAVASNHPVATQAGVDVLRAGGNAADAAVAVALTLGVVEPHMSGLGGDGFYHVWDAAQRRGRVFNGTGAAPAGATADAYRARGGIPLHGPLSVSIPAMLAGLTLMHRSCGARDWRGLFGPAIEAARDGFAVTHHLRKFAEAQRARMPEGECAAAIFLPGGAPPSLGALLRQEGLAATLEALSGGADFAALLAPGVAAAGVPVSAPDLAAMEAEELAPIAVPYRGFEVAQTPPNSTGFTLLQMLRILDRYDLAALGWGSAALIHIMVEAKKRAFLDREAQGGDPRGREVPIAMLLSEARAAEHAAAIDLTRAADLPLKPWPGSGDTTYFCVVDRSGNAVSAIQSLNSPFGSGVIAGETGVLLNNRMSYWHLEPGHANELVPARRVRHTMNAPMILRDGRPWCVLGTPGADNQVQINAQAIVGLCDFGMDPQQVAEAPRWTSSQYGQPANYPHEGDDVLTMEDGLAGAAPELRAMGHRVKLVPPLEGPCSLEAIRLLDNGVRMAGSDPRRDGWAGAF</sequence>
<dbReference type="PANTHER" id="PTHR43881">
    <property type="entry name" value="GAMMA-GLUTAMYLTRANSPEPTIDASE (AFU_ORTHOLOGUE AFUA_4G13580)"/>
    <property type="match status" value="1"/>
</dbReference>
<organism evidence="1 2">
    <name type="scientific">Plastoroseomonas arctica</name>
    <dbReference type="NCBI Taxonomy" id="1509237"/>
    <lineage>
        <taxon>Bacteria</taxon>
        <taxon>Pseudomonadati</taxon>
        <taxon>Pseudomonadota</taxon>
        <taxon>Alphaproteobacteria</taxon>
        <taxon>Acetobacterales</taxon>
        <taxon>Acetobacteraceae</taxon>
        <taxon>Plastoroseomonas</taxon>
    </lineage>
</organism>
<dbReference type="SUPFAM" id="SSF56235">
    <property type="entry name" value="N-terminal nucleophile aminohydrolases (Ntn hydrolases)"/>
    <property type="match status" value="1"/>
</dbReference>
<keyword evidence="2" id="KW-1185">Reference proteome</keyword>
<dbReference type="Gene3D" id="3.60.20.40">
    <property type="match status" value="1"/>
</dbReference>
<gene>
    <name evidence="1" type="ORF">GXW79_00575</name>
</gene>
<reference evidence="1" key="1">
    <citation type="submission" date="2020-01" db="EMBL/GenBank/DDBJ databases">
        <authorList>
            <person name="Rat A."/>
        </authorList>
    </citation>
    <scope>NUCLEOTIDE SEQUENCE</scope>
    <source>
        <strain evidence="1">LMG 28251</strain>
    </source>
</reference>
<accession>A0AAF1KH73</accession>
<dbReference type="Proteomes" id="UP001196068">
    <property type="component" value="Unassembled WGS sequence"/>
</dbReference>
<dbReference type="Gene3D" id="1.10.246.130">
    <property type="match status" value="1"/>
</dbReference>
<dbReference type="AlphaFoldDB" id="A0AAF1KH73"/>
<dbReference type="RefSeq" id="WP_211872264.1">
    <property type="nucleotide sequence ID" value="NZ_JAAEDH010000001.1"/>
</dbReference>
<proteinExistence type="predicted"/>
<dbReference type="InterPro" id="IPR043138">
    <property type="entry name" value="GGT_lsub"/>
</dbReference>
<dbReference type="PRINTS" id="PR01210">
    <property type="entry name" value="GGTRANSPTASE"/>
</dbReference>
<evidence type="ECO:0000313" key="2">
    <source>
        <dbReference type="Proteomes" id="UP001196068"/>
    </source>
</evidence>
<dbReference type="InterPro" id="IPR029055">
    <property type="entry name" value="Ntn_hydrolases_N"/>
</dbReference>
<protein>
    <submittedName>
        <fullName evidence="1">Gamma-glutamyltransferase family protein</fullName>
    </submittedName>
</protein>
<dbReference type="InterPro" id="IPR043137">
    <property type="entry name" value="GGT_ssub_C"/>
</dbReference>